<accession>A0A8S0WQR9</accession>
<dbReference type="Proteomes" id="UP001071230">
    <property type="component" value="Unassembled WGS sequence"/>
</dbReference>
<reference evidence="2" key="2">
    <citation type="submission" date="2020-01" db="EMBL/GenBank/DDBJ databases">
        <authorList>
            <person name="Hornung B."/>
        </authorList>
    </citation>
    <scope>NUCLEOTIDE SEQUENCE</scope>
    <source>
        <strain evidence="2">PacBioINE</strain>
    </source>
</reference>
<dbReference type="Gene3D" id="3.40.50.10770">
    <property type="entry name" value="Hypothetical protein VC1899 like domain (Restriction endonuclease-like)"/>
    <property type="match status" value="1"/>
</dbReference>
<reference evidence="3" key="1">
    <citation type="submission" date="2014-11" db="EMBL/GenBank/DDBJ databases">
        <authorList>
            <person name="Hornung B.V."/>
        </authorList>
    </citation>
    <scope>NUCLEOTIDE SEQUENCE</scope>
    <source>
        <strain evidence="3">INE</strain>
    </source>
</reference>
<feature type="domain" description="CRISPR system ring nuclease SSO1393-like" evidence="1">
    <location>
        <begin position="61"/>
        <end position="199"/>
    </location>
</feature>
<dbReference type="InterPro" id="IPR013442">
    <property type="entry name" value="SSO1393-like"/>
</dbReference>
<dbReference type="Pfam" id="PF09651">
    <property type="entry name" value="Cas_APE2256"/>
    <property type="match status" value="1"/>
</dbReference>
<sequence>MKRIITTVGTSIFSNYDNERKDMRDHLNGIKGKRHSRWQENQERIEEIRKAVSRWMAGNQNASAEISSTWKLKEQFAENCEVHLLCSDTIESRLAAEMVQKYFNTQGEIPVFFDPDDDVIKGLQVLDAHTFAQEGMVNLVKRFNVLALECGEFFTDDLVLNITGGYKGTIPYLTLLGQVYNIPIYYLFEDTHELLKIPQAPVDISWGLFAKYSELFKELAKGVEESWENYKRLHAVEDDFSSCVEEIKDDGSAMIALNAVGMIFWQRYQSFFLVYMPRGGKYWSEEKTRKKELLQSLQRLCKKLEDLRDRGVVLELYNDKELSHTRIRDTFVFKDCSGRFRIQYKPEGENLKIYNYFYIQDNSTDKLYSKWMEEQYDSLKEGKFDQVPLQKPRS</sequence>
<gene>
    <name evidence="3" type="ORF">DEACI_0431</name>
    <name evidence="2" type="ORF">DEACI_3493</name>
</gene>
<evidence type="ECO:0000313" key="3">
    <source>
        <dbReference type="EMBL" id="CEJ06011.1"/>
    </source>
</evidence>
<evidence type="ECO:0000259" key="1">
    <source>
        <dbReference type="Pfam" id="PF09651"/>
    </source>
</evidence>
<dbReference type="KEGG" id="aacx:DEACI_3493"/>
<keyword evidence="4" id="KW-1185">Reference proteome</keyword>
<dbReference type="Proteomes" id="UP000836597">
    <property type="component" value="Chromosome"/>
</dbReference>
<dbReference type="EMBL" id="LR746496">
    <property type="protein sequence ID" value="CAA7602814.1"/>
    <property type="molecule type" value="Genomic_DNA"/>
</dbReference>
<protein>
    <submittedName>
        <fullName evidence="2">CRISPR-associated protein APE2256</fullName>
    </submittedName>
    <submittedName>
        <fullName evidence="3">CRISPR-associated protein, APE2256</fullName>
    </submittedName>
</protein>
<evidence type="ECO:0000313" key="4">
    <source>
        <dbReference type="Proteomes" id="UP001071230"/>
    </source>
</evidence>
<dbReference type="RefSeq" id="WP_240986129.1">
    <property type="nucleotide sequence ID" value="NZ_CDGJ01000009.1"/>
</dbReference>
<proteinExistence type="predicted"/>
<dbReference type="EMBL" id="CDGJ01000009">
    <property type="protein sequence ID" value="CEJ06011.1"/>
    <property type="molecule type" value="Genomic_DNA"/>
</dbReference>
<organism evidence="2">
    <name type="scientific">Acididesulfobacillus acetoxydans</name>
    <dbReference type="NCBI Taxonomy" id="1561005"/>
    <lineage>
        <taxon>Bacteria</taxon>
        <taxon>Bacillati</taxon>
        <taxon>Bacillota</taxon>
        <taxon>Clostridia</taxon>
        <taxon>Eubacteriales</taxon>
        <taxon>Peptococcaceae</taxon>
        <taxon>Acididesulfobacillus</taxon>
    </lineage>
</organism>
<evidence type="ECO:0000313" key="2">
    <source>
        <dbReference type="EMBL" id="CAA7602814.1"/>
    </source>
</evidence>
<dbReference type="AlphaFoldDB" id="A0A8S0WQR9"/>
<name>A0A8S0WQR9_9FIRM</name>